<organism evidence="2 3">
    <name type="scientific">Haematococcus lacustris</name>
    <name type="common">Green alga</name>
    <name type="synonym">Haematococcus pluvialis</name>
    <dbReference type="NCBI Taxonomy" id="44745"/>
    <lineage>
        <taxon>Eukaryota</taxon>
        <taxon>Viridiplantae</taxon>
        <taxon>Chlorophyta</taxon>
        <taxon>core chlorophytes</taxon>
        <taxon>Chlorophyceae</taxon>
        <taxon>CS clade</taxon>
        <taxon>Chlamydomonadales</taxon>
        <taxon>Haematococcaceae</taxon>
        <taxon>Haematococcus</taxon>
    </lineage>
</organism>
<proteinExistence type="predicted"/>
<reference evidence="2 3" key="1">
    <citation type="submission" date="2020-02" db="EMBL/GenBank/DDBJ databases">
        <title>Draft genome sequence of Haematococcus lacustris strain NIES-144.</title>
        <authorList>
            <person name="Morimoto D."/>
            <person name="Nakagawa S."/>
            <person name="Yoshida T."/>
            <person name="Sawayama S."/>
        </authorList>
    </citation>
    <scope>NUCLEOTIDE SEQUENCE [LARGE SCALE GENOMIC DNA]</scope>
    <source>
        <strain evidence="2 3">NIES-144</strain>
    </source>
</reference>
<evidence type="ECO:0000259" key="1">
    <source>
        <dbReference type="PROSITE" id="PS50126"/>
    </source>
</evidence>
<dbReference type="InterPro" id="IPR003029">
    <property type="entry name" value="S1_domain"/>
</dbReference>
<dbReference type="GO" id="GO:0003676">
    <property type="term" value="F:nucleic acid binding"/>
    <property type="evidence" value="ECO:0007669"/>
    <property type="project" value="InterPro"/>
</dbReference>
<gene>
    <name evidence="2" type="ORF">HaLaN_11063</name>
</gene>
<accession>A0A699YXD8</accession>
<keyword evidence="3" id="KW-1185">Reference proteome</keyword>
<dbReference type="PROSITE" id="PS50126">
    <property type="entry name" value="S1"/>
    <property type="match status" value="1"/>
</dbReference>
<name>A0A699YXD8_HAELA</name>
<sequence length="279" mass="32171">MHQLRHYRWTSSMGCLEAGLRVLAPPKLSRRARLEPRWRPRVTNTCDEVYRSVGEAIDDGETPQDLEISDLQVHNPELGRLEGRIGKFYLEELFNDTGVDLEETAYWFHTPPGGWNTKPRLVKPAREAPVTFPQPEHLDARKQGRVGIDDLYEGQQLQGVITDCWLYHGIQVDFGAAYDGLVPMTEDEWMEEGVQGALMPGQEIVARIYKLRQPGLFRWPVQLELLMPQAAYGFDDPEESRLPLTQELQDKLDERAHDLYKRHDASSLRHTEKQQDRGD</sequence>
<dbReference type="Proteomes" id="UP000485058">
    <property type="component" value="Unassembled WGS sequence"/>
</dbReference>
<feature type="domain" description="S1 motif" evidence="1">
    <location>
        <begin position="154"/>
        <end position="226"/>
    </location>
</feature>
<evidence type="ECO:0000313" key="3">
    <source>
        <dbReference type="Proteomes" id="UP000485058"/>
    </source>
</evidence>
<evidence type="ECO:0000313" key="2">
    <source>
        <dbReference type="EMBL" id="GFH14923.1"/>
    </source>
</evidence>
<comment type="caution">
    <text evidence="2">The sequence shown here is derived from an EMBL/GenBank/DDBJ whole genome shotgun (WGS) entry which is preliminary data.</text>
</comment>
<dbReference type="AlphaFoldDB" id="A0A699YXD8"/>
<dbReference type="EMBL" id="BLLF01000783">
    <property type="protein sequence ID" value="GFH14923.1"/>
    <property type="molecule type" value="Genomic_DNA"/>
</dbReference>
<protein>
    <submittedName>
        <fullName evidence="2">S1 motif domain-containing protein</fullName>
    </submittedName>
</protein>